<dbReference type="InterPro" id="IPR000184">
    <property type="entry name" value="Bac_surfAg_D15"/>
</dbReference>
<accession>A0A1H3J7J5</accession>
<feature type="signal peptide" evidence="4">
    <location>
        <begin position="1"/>
        <end position="30"/>
    </location>
</feature>
<dbReference type="PROSITE" id="PS51779">
    <property type="entry name" value="POTRA"/>
    <property type="match status" value="1"/>
</dbReference>
<keyword evidence="3" id="KW-0472">Membrane</keyword>
<evidence type="ECO:0000313" key="6">
    <source>
        <dbReference type="EMBL" id="SDY35519.1"/>
    </source>
</evidence>
<keyword evidence="7" id="KW-1185">Reference proteome</keyword>
<feature type="domain" description="POTRA" evidence="5">
    <location>
        <begin position="210"/>
        <end position="284"/>
    </location>
</feature>
<dbReference type="Pfam" id="PF07244">
    <property type="entry name" value="POTRA"/>
    <property type="match status" value="1"/>
</dbReference>
<dbReference type="AlphaFoldDB" id="A0A1H3J7J5"/>
<feature type="chain" id="PRO_5011530126" evidence="4">
    <location>
        <begin position="31"/>
        <end position="615"/>
    </location>
</feature>
<dbReference type="Gene3D" id="3.10.20.310">
    <property type="entry name" value="membrane protein fhac"/>
    <property type="match status" value="1"/>
</dbReference>
<dbReference type="STRING" id="321339.SAMN05444340_10683"/>
<evidence type="ECO:0000256" key="4">
    <source>
        <dbReference type="SAM" id="SignalP"/>
    </source>
</evidence>
<evidence type="ECO:0000256" key="2">
    <source>
        <dbReference type="ARBA" id="ARBA00022452"/>
    </source>
</evidence>
<protein>
    <submittedName>
        <fullName evidence="6">Autotransporter secretion outer membrane protein TamA</fullName>
    </submittedName>
</protein>
<evidence type="ECO:0000259" key="5">
    <source>
        <dbReference type="PROSITE" id="PS51779"/>
    </source>
</evidence>
<dbReference type="InterPro" id="IPR039910">
    <property type="entry name" value="D15-like"/>
</dbReference>
<dbReference type="Pfam" id="PF01103">
    <property type="entry name" value="Omp85"/>
    <property type="match status" value="1"/>
</dbReference>
<dbReference type="InterPro" id="IPR010827">
    <property type="entry name" value="BamA/TamA_POTRA"/>
</dbReference>
<dbReference type="Gene3D" id="2.40.160.50">
    <property type="entry name" value="membrane protein fhac: a member of the omp85/tpsb transporter family"/>
    <property type="match status" value="1"/>
</dbReference>
<gene>
    <name evidence="6" type="ORF">SAMN05444340_10683</name>
</gene>
<dbReference type="RefSeq" id="WP_089882685.1">
    <property type="nucleotide sequence ID" value="NZ_FNPF01000006.1"/>
</dbReference>
<dbReference type="PANTHER" id="PTHR12815:SF42">
    <property type="entry name" value="BACTERIAL SURFACE ANTIGEN (D15) DOMAIN-CONTAINING PROTEIN"/>
    <property type="match status" value="1"/>
</dbReference>
<evidence type="ECO:0000313" key="7">
    <source>
        <dbReference type="Proteomes" id="UP000199286"/>
    </source>
</evidence>
<evidence type="ECO:0000256" key="1">
    <source>
        <dbReference type="ARBA" id="ARBA00004370"/>
    </source>
</evidence>
<dbReference type="InterPro" id="IPR034746">
    <property type="entry name" value="POTRA"/>
</dbReference>
<proteinExistence type="predicted"/>
<keyword evidence="4" id="KW-0732">Signal</keyword>
<keyword evidence="2" id="KW-1134">Transmembrane beta strand</keyword>
<dbReference type="EMBL" id="FNPF01000006">
    <property type="protein sequence ID" value="SDY35519.1"/>
    <property type="molecule type" value="Genomic_DNA"/>
</dbReference>
<keyword evidence="2" id="KW-0812">Transmembrane</keyword>
<dbReference type="PANTHER" id="PTHR12815">
    <property type="entry name" value="SORTING AND ASSEMBLY MACHINERY SAMM50 PROTEIN FAMILY MEMBER"/>
    <property type="match status" value="1"/>
</dbReference>
<dbReference type="Proteomes" id="UP000199286">
    <property type="component" value="Unassembled WGS sequence"/>
</dbReference>
<name>A0A1H3J7J5_9RHOB</name>
<reference evidence="6 7" key="1">
    <citation type="submission" date="2016-10" db="EMBL/GenBank/DDBJ databases">
        <authorList>
            <person name="de Groot N.N."/>
        </authorList>
    </citation>
    <scope>NUCLEOTIDE SEQUENCE [LARGE SCALE GENOMIC DNA]</scope>
    <source>
        <strain evidence="6 7">DSM 26880</strain>
    </source>
</reference>
<dbReference type="GO" id="GO:0019867">
    <property type="term" value="C:outer membrane"/>
    <property type="evidence" value="ECO:0007669"/>
    <property type="project" value="InterPro"/>
</dbReference>
<dbReference type="OrthoDB" id="9769707at2"/>
<comment type="subcellular location">
    <subcellularLocation>
        <location evidence="1">Membrane</location>
    </subcellularLocation>
</comment>
<evidence type="ECO:0000256" key="3">
    <source>
        <dbReference type="ARBA" id="ARBA00023136"/>
    </source>
</evidence>
<organism evidence="6 7">
    <name type="scientific">Citreimonas salinaria</name>
    <dbReference type="NCBI Taxonomy" id="321339"/>
    <lineage>
        <taxon>Bacteria</taxon>
        <taxon>Pseudomonadati</taxon>
        <taxon>Pseudomonadota</taxon>
        <taxon>Alphaproteobacteria</taxon>
        <taxon>Rhodobacterales</taxon>
        <taxon>Roseobacteraceae</taxon>
        <taxon>Citreimonas</taxon>
    </lineage>
</organism>
<sequence length="615" mass="66455">MMKPFFRLRQIRPAAWICAAAITAAGALPAAAFERVILRLPEADQRPELRDGLVDALLLGDLAPDARQDGDEVLAAAQADYARLLEVLYARGYYGAAVRILLDGREAATVPPLVAPETVETVQVIVEPGTRFAFGVTDIAPRPPTAEPFEDFRTGEPALAIAARDAVQSTVDSWEELGFAKAEVVDQDIIARHERNRLDVIVRVAPGQRLRFGDVVVRGQSDVRAPRVRQIAGIPRGETFSPDEVERAADRLRRTGTFRSATITEAEVPNVDGTLDFTIDVIDREPRRIGAGAEISSLQGLTLTGFWLHRNILGGAERLRIEGEAAQLGGQWGGPDYSLSARFEKPAVYGPDTRFFALAAAEYLDEPDFIERTFRLELGATREFSDALTGSLGIALRNSRVTDRFLPRDADGDYPEREFTLLSFPTSLEWDRRDSALSATEGYFLRAEVEPFAYLGGEGDAGARSELDARAYRAVGDNVVLAARAQLGAVLGPDALEAPPEFLFYSGGGGTVRGQPFRSLDADYDGIDLGGRSFAGLSGELRVGVRENISVVGFYDVGYVGSEPFGFDDGDWHSGAGLGLRYDTTIGPLRLDVAGPVSGGTGEGVQVYLGLGQAF</sequence>